<evidence type="ECO:0000313" key="5">
    <source>
        <dbReference type="EMBL" id="TIA24207.1"/>
    </source>
</evidence>
<evidence type="ECO:0000313" key="6">
    <source>
        <dbReference type="Proteomes" id="UP000304947"/>
    </source>
</evidence>
<protein>
    <submittedName>
        <fullName evidence="5">Acetate kinase</fullName>
    </submittedName>
</protein>
<sequence>AKLILSINAGSSSVKVSVFRGSSKDAEPSQLAEVSIDGLTAPPSTLTYKRGDHKIKGKEIEGVGTQEDAFKYILEHLLNDDDLPDLKNKEDIEFACHRVVHGGDFDKPTRIDKETYHHIEELSDLAPLHNAGALTIVKAVHEQLPKATNIAFFDSAFHSTIPEHIRTYPIDQERAKLNKLRKYGFHGLSYAFIARSVAESLNKPVDSLNIIALHLGSGASACSIVDGKSFDTTMGLTPLAGLPGATRSGSVDPSLIFHFTHSAGKPSRSSTKDLHITEAEEILNKKSTRLRGIHHLCYHALRLSDSKFLTHPMDLDDEFSLDGLSAFEIEEFSDSYTTSPLKRKRPEDFKVEVPLSPALLSSSPTKKTKIVTFSDELCTTIPDYAKPFPLGDSNIADERYDEALKKVLKAGAESAVSAIENEQLTQADSTLRVEIPTIDQSGPLPPWEMFSRNQLGFGTSIEAQQQMISMLRRETISPREVWSGVVRINRAMTRWRPFDTRLSDLPKEEITCDDLDDFKNEEPQDTTSGWKLDGLRILDACEDDDEAIEFADMPIILERLGSTETMPEAIIPLI</sequence>
<evidence type="ECO:0000256" key="3">
    <source>
        <dbReference type="ARBA" id="ARBA00022777"/>
    </source>
</evidence>
<dbReference type="InterPro" id="IPR043129">
    <property type="entry name" value="ATPase_NBD"/>
</dbReference>
<dbReference type="GO" id="GO:0006083">
    <property type="term" value="P:acetate metabolic process"/>
    <property type="evidence" value="ECO:0007669"/>
    <property type="project" value="TreeGrafter"/>
</dbReference>
<dbReference type="AlphaFoldDB" id="A0A4V6TKI3"/>
<reference evidence="5 6" key="1">
    <citation type="submission" date="2018-10" db="EMBL/GenBank/DDBJ databases">
        <title>Fifty Aureobasidium pullulans genomes reveal a recombining polyextremotolerant generalist.</title>
        <authorList>
            <person name="Gostincar C."/>
            <person name="Turk M."/>
            <person name="Zajc J."/>
            <person name="Gunde-Cimerman N."/>
        </authorList>
    </citation>
    <scope>NUCLEOTIDE SEQUENCE [LARGE SCALE GENOMIC DNA]</scope>
    <source>
        <strain evidence="5 6">EXF-3380</strain>
    </source>
</reference>
<evidence type="ECO:0000256" key="4">
    <source>
        <dbReference type="ARBA" id="ARBA00022840"/>
    </source>
</evidence>
<keyword evidence="3 5" id="KW-0418">Kinase</keyword>
<gene>
    <name evidence="5" type="ORF">D6C83_08034</name>
</gene>
<evidence type="ECO:0000256" key="2">
    <source>
        <dbReference type="ARBA" id="ARBA00022741"/>
    </source>
</evidence>
<dbReference type="PANTHER" id="PTHR21060:SF15">
    <property type="entry name" value="ACETATE KINASE-RELATED"/>
    <property type="match status" value="1"/>
</dbReference>
<dbReference type="PRINTS" id="PR00471">
    <property type="entry name" value="ACETATEKNASE"/>
</dbReference>
<keyword evidence="4" id="KW-0067">ATP-binding</keyword>
<dbReference type="InterPro" id="IPR023865">
    <property type="entry name" value="Aliphatic_acid_kinase_CS"/>
</dbReference>
<dbReference type="InterPro" id="IPR000890">
    <property type="entry name" value="Aliphatic_acid_kin_short-chain"/>
</dbReference>
<keyword evidence="1" id="KW-0808">Transferase</keyword>
<dbReference type="Pfam" id="PF00871">
    <property type="entry name" value="Acetate_kinase"/>
    <property type="match status" value="1"/>
</dbReference>
<name>A0A4V6TKI3_AURPU</name>
<dbReference type="GO" id="GO:0005524">
    <property type="term" value="F:ATP binding"/>
    <property type="evidence" value="ECO:0007669"/>
    <property type="project" value="UniProtKB-KW"/>
</dbReference>
<dbReference type="SUPFAM" id="SSF53067">
    <property type="entry name" value="Actin-like ATPase domain"/>
    <property type="match status" value="2"/>
</dbReference>
<dbReference type="PANTHER" id="PTHR21060">
    <property type="entry name" value="ACETATE KINASE"/>
    <property type="match status" value="1"/>
</dbReference>
<accession>A0A4V6TKI3</accession>
<proteinExistence type="inferred from homology"/>
<feature type="non-terminal residue" evidence="5">
    <location>
        <position position="1"/>
    </location>
</feature>
<comment type="caution">
    <text evidence="5">The sequence shown here is derived from an EMBL/GenBank/DDBJ whole genome shotgun (WGS) entry which is preliminary data.</text>
</comment>
<dbReference type="PROSITE" id="PS01075">
    <property type="entry name" value="ACETATE_KINASE_1"/>
    <property type="match status" value="1"/>
</dbReference>
<dbReference type="InterPro" id="IPR004372">
    <property type="entry name" value="Ac/propionate_kinase"/>
</dbReference>
<dbReference type="GO" id="GO:0008776">
    <property type="term" value="F:acetate kinase activity"/>
    <property type="evidence" value="ECO:0007669"/>
    <property type="project" value="TreeGrafter"/>
</dbReference>
<organism evidence="5 6">
    <name type="scientific">Aureobasidium pullulans</name>
    <name type="common">Black yeast</name>
    <name type="synonym">Pullularia pullulans</name>
    <dbReference type="NCBI Taxonomy" id="5580"/>
    <lineage>
        <taxon>Eukaryota</taxon>
        <taxon>Fungi</taxon>
        <taxon>Dikarya</taxon>
        <taxon>Ascomycota</taxon>
        <taxon>Pezizomycotina</taxon>
        <taxon>Dothideomycetes</taxon>
        <taxon>Dothideomycetidae</taxon>
        <taxon>Dothideales</taxon>
        <taxon>Saccotheciaceae</taxon>
        <taxon>Aureobasidium</taxon>
    </lineage>
</organism>
<dbReference type="HAMAP" id="MF_00020">
    <property type="entry name" value="Acetate_kinase"/>
    <property type="match status" value="1"/>
</dbReference>
<dbReference type="Gene3D" id="3.30.420.40">
    <property type="match status" value="2"/>
</dbReference>
<dbReference type="EMBL" id="QZBU01003774">
    <property type="protein sequence ID" value="TIA24207.1"/>
    <property type="molecule type" value="Genomic_DNA"/>
</dbReference>
<keyword evidence="2" id="KW-0547">Nucleotide-binding</keyword>
<dbReference type="Proteomes" id="UP000304947">
    <property type="component" value="Unassembled WGS sequence"/>
</dbReference>
<evidence type="ECO:0000256" key="1">
    <source>
        <dbReference type="ARBA" id="ARBA00022679"/>
    </source>
</evidence>